<dbReference type="GO" id="GO:0016747">
    <property type="term" value="F:acyltransferase activity, transferring groups other than amino-acyl groups"/>
    <property type="evidence" value="ECO:0000318"/>
    <property type="project" value="GO_Central"/>
</dbReference>
<organism evidence="2 3">
    <name type="scientific">Zostera marina</name>
    <name type="common">Eelgrass</name>
    <dbReference type="NCBI Taxonomy" id="29655"/>
    <lineage>
        <taxon>Eukaryota</taxon>
        <taxon>Viridiplantae</taxon>
        <taxon>Streptophyta</taxon>
        <taxon>Embryophyta</taxon>
        <taxon>Tracheophyta</taxon>
        <taxon>Spermatophyta</taxon>
        <taxon>Magnoliopsida</taxon>
        <taxon>Liliopsida</taxon>
        <taxon>Zosteraceae</taxon>
        <taxon>Zostera</taxon>
    </lineage>
</organism>
<dbReference type="Pfam" id="PF02458">
    <property type="entry name" value="Transferase"/>
    <property type="match status" value="1"/>
</dbReference>
<dbReference type="OrthoDB" id="620762at2759"/>
<evidence type="ECO:0000256" key="1">
    <source>
        <dbReference type="ARBA" id="ARBA00022679"/>
    </source>
</evidence>
<sequence>MPSPVRRISTCSVSPPSGHPPRIDLASWDLSMLSAQYIQKGHLFSMSDVSCRLDDVIDHLQNSLAQALLHFYPLAGRLVTEKPRDGTKGLFTYIDCSAGGADFVRSVADGISVADVVEPFYTPSFVKDLFCLDLAICYDAHNDPLLAIQLTELVDGFFLGISLNHVVGDGTAFWNFVTAWAEINRGVDPISRPPVLDRWFVDGTSIPIKLPYNEPEEYILRPKAPNLKEVFFLFPFESIAHLRERANDENRKAGEPTISSFQALASLMWRSITRARKFPENETVGCRLAFDNRSRFRPPLSPDYFGNTVYAVYAATTVGELLSHGIGWAGAMLNRIVRSYTDVEIRGKVDKWMDAPSIYTLAMFDAQSIHIGSSPRYDMYGCNFGWGKALAIRTGINNKFDGKVSAFPGREGDGSVEFEICLSPEHMNNLLKDWTKTVSMGLIPGSSWAE</sequence>
<dbReference type="EMBL" id="LFYR01001082">
    <property type="protein sequence ID" value="KMZ64939.1"/>
    <property type="molecule type" value="Genomic_DNA"/>
</dbReference>
<gene>
    <name evidence="2" type="ORF">ZOSMA_342G00130</name>
</gene>
<comment type="caution">
    <text evidence="2">The sequence shown here is derived from an EMBL/GenBank/DDBJ whole genome shotgun (WGS) entry which is preliminary data.</text>
</comment>
<dbReference type="GO" id="GO:0005737">
    <property type="term" value="C:cytoplasm"/>
    <property type="evidence" value="ECO:0000318"/>
    <property type="project" value="GO_Central"/>
</dbReference>
<dbReference type="PANTHER" id="PTHR31896:SF12">
    <property type="entry name" value="HXXXD-TYPE ACYL-TRANSFERASE FAMILY PROTEIN"/>
    <property type="match status" value="1"/>
</dbReference>
<dbReference type="STRING" id="29655.A0A0K9P7E9"/>
<dbReference type="Proteomes" id="UP000036987">
    <property type="component" value="Unassembled WGS sequence"/>
</dbReference>
<keyword evidence="1 2" id="KW-0808">Transferase</keyword>
<dbReference type="OMA" id="EVMFRAS"/>
<dbReference type="InterPro" id="IPR051283">
    <property type="entry name" value="Sec_Metabolite_Acyltrans"/>
</dbReference>
<evidence type="ECO:0000313" key="2">
    <source>
        <dbReference type="EMBL" id="KMZ64939.1"/>
    </source>
</evidence>
<accession>A0A0K9P7E9</accession>
<dbReference type="PANTHER" id="PTHR31896">
    <property type="entry name" value="FAMILY REGULATORY PROTEIN, PUTATIVE (AFU_ORTHOLOGUE AFUA_3G14730)-RELATED"/>
    <property type="match status" value="1"/>
</dbReference>
<protein>
    <submittedName>
        <fullName evidence="2">HXXXD-type acyl-transferase-like protein</fullName>
    </submittedName>
</protein>
<reference evidence="3" key="1">
    <citation type="journal article" date="2016" name="Nature">
        <title>The genome of the seagrass Zostera marina reveals angiosperm adaptation to the sea.</title>
        <authorList>
            <person name="Olsen J.L."/>
            <person name="Rouze P."/>
            <person name="Verhelst B."/>
            <person name="Lin Y.-C."/>
            <person name="Bayer T."/>
            <person name="Collen J."/>
            <person name="Dattolo E."/>
            <person name="De Paoli E."/>
            <person name="Dittami S."/>
            <person name="Maumus F."/>
            <person name="Michel G."/>
            <person name="Kersting A."/>
            <person name="Lauritano C."/>
            <person name="Lohaus R."/>
            <person name="Toepel M."/>
            <person name="Tonon T."/>
            <person name="Vanneste K."/>
            <person name="Amirebrahimi M."/>
            <person name="Brakel J."/>
            <person name="Bostroem C."/>
            <person name="Chovatia M."/>
            <person name="Grimwood J."/>
            <person name="Jenkins J.W."/>
            <person name="Jueterbock A."/>
            <person name="Mraz A."/>
            <person name="Stam W.T."/>
            <person name="Tice H."/>
            <person name="Bornberg-Bauer E."/>
            <person name="Green P.J."/>
            <person name="Pearson G.A."/>
            <person name="Procaccini G."/>
            <person name="Duarte C.M."/>
            <person name="Schmutz J."/>
            <person name="Reusch T.B.H."/>
            <person name="Van de Peer Y."/>
        </authorList>
    </citation>
    <scope>NUCLEOTIDE SEQUENCE [LARGE SCALE GENOMIC DNA]</scope>
    <source>
        <strain evidence="3">cv. Finnish</strain>
    </source>
</reference>
<name>A0A0K9P7E9_ZOSMR</name>
<proteinExistence type="predicted"/>
<dbReference type="Gene3D" id="3.30.559.10">
    <property type="entry name" value="Chloramphenicol acetyltransferase-like domain"/>
    <property type="match status" value="2"/>
</dbReference>
<evidence type="ECO:0000313" key="3">
    <source>
        <dbReference type="Proteomes" id="UP000036987"/>
    </source>
</evidence>
<keyword evidence="3" id="KW-1185">Reference proteome</keyword>
<dbReference type="AlphaFoldDB" id="A0A0K9P7E9"/>
<dbReference type="InterPro" id="IPR023213">
    <property type="entry name" value="CAT-like_dom_sf"/>
</dbReference>